<evidence type="ECO:0000259" key="2">
    <source>
        <dbReference type="PROSITE" id="PS50217"/>
    </source>
</evidence>
<evidence type="ECO:0000256" key="1">
    <source>
        <dbReference type="SAM" id="MobiDB-lite"/>
    </source>
</evidence>
<feature type="region of interest" description="Disordered" evidence="1">
    <location>
        <begin position="80"/>
        <end position="137"/>
    </location>
</feature>
<dbReference type="InterPro" id="IPR004827">
    <property type="entry name" value="bZIP"/>
</dbReference>
<evidence type="ECO:0000313" key="3">
    <source>
        <dbReference type="EMBL" id="KAH7016144.1"/>
    </source>
</evidence>
<dbReference type="Pfam" id="PF07716">
    <property type="entry name" value="bZIP_2"/>
    <property type="match status" value="1"/>
</dbReference>
<feature type="domain" description="BZIP" evidence="2">
    <location>
        <begin position="171"/>
        <end position="228"/>
    </location>
</feature>
<dbReference type="GeneID" id="70185162"/>
<reference evidence="3" key="1">
    <citation type="journal article" date="2021" name="Nat. Commun.">
        <title>Genetic determinants of endophytism in the Arabidopsis root mycobiome.</title>
        <authorList>
            <person name="Mesny F."/>
            <person name="Miyauchi S."/>
            <person name="Thiergart T."/>
            <person name="Pickel B."/>
            <person name="Atanasova L."/>
            <person name="Karlsson M."/>
            <person name="Huettel B."/>
            <person name="Barry K.W."/>
            <person name="Haridas S."/>
            <person name="Chen C."/>
            <person name="Bauer D."/>
            <person name="Andreopoulos W."/>
            <person name="Pangilinan J."/>
            <person name="LaButti K."/>
            <person name="Riley R."/>
            <person name="Lipzen A."/>
            <person name="Clum A."/>
            <person name="Drula E."/>
            <person name="Henrissat B."/>
            <person name="Kohler A."/>
            <person name="Grigoriev I.V."/>
            <person name="Martin F.M."/>
            <person name="Hacquard S."/>
        </authorList>
    </citation>
    <scope>NUCLEOTIDE SEQUENCE</scope>
    <source>
        <strain evidence="3">MPI-CAGE-CH-0230</strain>
    </source>
</reference>
<comment type="caution">
    <text evidence="3">The sequence shown here is derived from an EMBL/GenBank/DDBJ whole genome shotgun (WGS) entry which is preliminary data.</text>
</comment>
<dbReference type="RefSeq" id="XP_046005768.1">
    <property type="nucleotide sequence ID" value="XM_046155616.1"/>
</dbReference>
<feature type="compositionally biased region" description="Basic and acidic residues" evidence="1">
    <location>
        <begin position="126"/>
        <end position="135"/>
    </location>
</feature>
<dbReference type="AlphaFoldDB" id="A0A9P8XT84"/>
<gene>
    <name evidence="3" type="ORF">B0I36DRAFT_336879</name>
</gene>
<name>A0A9P8XT84_9PEZI</name>
<dbReference type="EMBL" id="JAGTJQ010000012">
    <property type="protein sequence ID" value="KAH7016144.1"/>
    <property type="molecule type" value="Genomic_DNA"/>
</dbReference>
<dbReference type="Gene3D" id="1.20.5.170">
    <property type="match status" value="1"/>
</dbReference>
<dbReference type="InterPro" id="IPR046347">
    <property type="entry name" value="bZIP_sf"/>
</dbReference>
<dbReference type="Proteomes" id="UP000756346">
    <property type="component" value="Unassembled WGS sequence"/>
</dbReference>
<sequence>MEWETSLVPYPRLPRWAPEHCFKFIIPDCVQTESPSLVSTISSHEEGTDGIVLSRAAQLHVSEIPSLPFREDFHPTCTELNPGLAKQNKSNAAGIRARHGDSGNNSSNDTVELHSMDSDTVSPQSKSEDGPEQNKPRIIPACPEQHDITPVTHVHEQRLHMRVLADGTDARRQRNVVAARKSRAKKRLENGVLESKVLALEKKTRALEMQWYNVRASFNKFQQELDTMNAIWLEDFAQVS</sequence>
<accession>A0A9P8XT84</accession>
<dbReference type="GO" id="GO:0003700">
    <property type="term" value="F:DNA-binding transcription factor activity"/>
    <property type="evidence" value="ECO:0007669"/>
    <property type="project" value="InterPro"/>
</dbReference>
<organism evidence="3 4">
    <name type="scientific">Microdochium trichocladiopsis</name>
    <dbReference type="NCBI Taxonomy" id="1682393"/>
    <lineage>
        <taxon>Eukaryota</taxon>
        <taxon>Fungi</taxon>
        <taxon>Dikarya</taxon>
        <taxon>Ascomycota</taxon>
        <taxon>Pezizomycotina</taxon>
        <taxon>Sordariomycetes</taxon>
        <taxon>Xylariomycetidae</taxon>
        <taxon>Xylariales</taxon>
        <taxon>Microdochiaceae</taxon>
        <taxon>Microdochium</taxon>
    </lineage>
</organism>
<dbReference type="SMART" id="SM00338">
    <property type="entry name" value="BRLZ"/>
    <property type="match status" value="1"/>
</dbReference>
<keyword evidence="4" id="KW-1185">Reference proteome</keyword>
<protein>
    <recommendedName>
        <fullName evidence="2">BZIP domain-containing protein</fullName>
    </recommendedName>
</protein>
<dbReference type="SUPFAM" id="SSF57959">
    <property type="entry name" value="Leucine zipper domain"/>
    <property type="match status" value="1"/>
</dbReference>
<dbReference type="PROSITE" id="PS50217">
    <property type="entry name" value="BZIP"/>
    <property type="match status" value="1"/>
</dbReference>
<evidence type="ECO:0000313" key="4">
    <source>
        <dbReference type="Proteomes" id="UP000756346"/>
    </source>
</evidence>
<proteinExistence type="predicted"/>